<keyword evidence="8" id="KW-0067">ATP-binding</keyword>
<evidence type="ECO:0000313" key="17">
    <source>
        <dbReference type="Proteomes" id="UP000239917"/>
    </source>
</evidence>
<keyword evidence="12" id="KW-0812">Transmembrane</keyword>
<dbReference type="EC" id="2.7.7.65" evidence="3"/>
<keyword evidence="6" id="KW-0547">Nucleotide-binding</keyword>
<dbReference type="PANTHER" id="PTHR45138:SF9">
    <property type="entry name" value="DIGUANYLATE CYCLASE DGCM-RELATED"/>
    <property type="match status" value="1"/>
</dbReference>
<dbReference type="InterPro" id="IPR029787">
    <property type="entry name" value="Nucleotide_cyclase"/>
</dbReference>
<evidence type="ECO:0000256" key="5">
    <source>
        <dbReference type="ARBA" id="ARBA00022679"/>
    </source>
</evidence>
<dbReference type="InterPro" id="IPR035965">
    <property type="entry name" value="PAS-like_dom_sf"/>
</dbReference>
<evidence type="ECO:0000256" key="1">
    <source>
        <dbReference type="ARBA" id="ARBA00001946"/>
    </source>
</evidence>
<dbReference type="SUPFAM" id="SSF55785">
    <property type="entry name" value="PYP-like sensor domain (PAS domain)"/>
    <property type="match status" value="1"/>
</dbReference>
<feature type="transmembrane region" description="Helical" evidence="12">
    <location>
        <begin position="322"/>
        <end position="340"/>
    </location>
</feature>
<dbReference type="SMART" id="SM00086">
    <property type="entry name" value="PAC"/>
    <property type="match status" value="1"/>
</dbReference>
<name>A0A2S5Z838_9GAMM</name>
<dbReference type="GO" id="GO:0006355">
    <property type="term" value="P:regulation of DNA-templated transcription"/>
    <property type="evidence" value="ECO:0007669"/>
    <property type="project" value="InterPro"/>
</dbReference>
<evidence type="ECO:0000256" key="9">
    <source>
        <dbReference type="ARBA" id="ARBA00023012"/>
    </source>
</evidence>
<dbReference type="CDD" id="cd01949">
    <property type="entry name" value="GGDEF"/>
    <property type="match status" value="1"/>
</dbReference>
<dbReference type="EMBL" id="PSSX01000013">
    <property type="protein sequence ID" value="PPI83481.1"/>
    <property type="molecule type" value="Genomic_DNA"/>
</dbReference>
<keyword evidence="5" id="KW-0808">Transferase</keyword>
<dbReference type="NCBIfam" id="TIGR00229">
    <property type="entry name" value="sensory_box"/>
    <property type="match status" value="1"/>
</dbReference>
<dbReference type="Proteomes" id="UP000239917">
    <property type="component" value="Unassembled WGS sequence"/>
</dbReference>
<evidence type="ECO:0000256" key="6">
    <source>
        <dbReference type="ARBA" id="ARBA00022741"/>
    </source>
</evidence>
<dbReference type="GO" id="GO:0005524">
    <property type="term" value="F:ATP binding"/>
    <property type="evidence" value="ECO:0007669"/>
    <property type="project" value="UniProtKB-KW"/>
</dbReference>
<keyword evidence="12" id="KW-0472">Membrane</keyword>
<dbReference type="Pfam" id="PF00990">
    <property type="entry name" value="GGDEF"/>
    <property type="match status" value="1"/>
</dbReference>
<keyword evidence="4" id="KW-0597">Phosphoprotein</keyword>
<evidence type="ECO:0000256" key="4">
    <source>
        <dbReference type="ARBA" id="ARBA00022553"/>
    </source>
</evidence>
<dbReference type="InterPro" id="IPR001610">
    <property type="entry name" value="PAC"/>
</dbReference>
<dbReference type="Gene3D" id="3.30.450.20">
    <property type="entry name" value="PAS domain"/>
    <property type="match status" value="2"/>
</dbReference>
<feature type="domain" description="PAC" evidence="14">
    <location>
        <begin position="436"/>
        <end position="487"/>
    </location>
</feature>
<dbReference type="PROSITE" id="PS50113">
    <property type="entry name" value="PAC"/>
    <property type="match status" value="1"/>
</dbReference>
<evidence type="ECO:0000256" key="7">
    <source>
        <dbReference type="ARBA" id="ARBA00022777"/>
    </source>
</evidence>
<dbReference type="FunFam" id="3.30.70.270:FF:000001">
    <property type="entry name" value="Diguanylate cyclase domain protein"/>
    <property type="match status" value="1"/>
</dbReference>
<comment type="caution">
    <text evidence="16">The sequence shown here is derived from an EMBL/GenBank/DDBJ whole genome shotgun (WGS) entry which is preliminary data.</text>
</comment>
<feature type="domain" description="PAS" evidence="13">
    <location>
        <begin position="362"/>
        <end position="433"/>
    </location>
</feature>
<dbReference type="InterPro" id="IPR000700">
    <property type="entry name" value="PAS-assoc_C"/>
</dbReference>
<dbReference type="GO" id="GO:0000160">
    <property type="term" value="P:phosphorelay signal transduction system"/>
    <property type="evidence" value="ECO:0007669"/>
    <property type="project" value="UniProtKB-KW"/>
</dbReference>
<dbReference type="SUPFAM" id="SSF103190">
    <property type="entry name" value="Sensory domain-like"/>
    <property type="match status" value="2"/>
</dbReference>
<dbReference type="PANTHER" id="PTHR45138">
    <property type="entry name" value="REGULATORY COMPONENTS OF SENSORY TRANSDUCTION SYSTEM"/>
    <property type="match status" value="1"/>
</dbReference>
<evidence type="ECO:0000256" key="2">
    <source>
        <dbReference type="ARBA" id="ARBA00004370"/>
    </source>
</evidence>
<dbReference type="InterPro" id="IPR048760">
    <property type="entry name" value="VP0354-like_sensor_dom"/>
</dbReference>
<organism evidence="16 17">
    <name type="scientific">Marinobacter maroccanus</name>
    <dbReference type="NCBI Taxonomy" id="2055143"/>
    <lineage>
        <taxon>Bacteria</taxon>
        <taxon>Pseudomonadati</taxon>
        <taxon>Pseudomonadota</taxon>
        <taxon>Gammaproteobacteria</taxon>
        <taxon>Pseudomonadales</taxon>
        <taxon>Marinobacteraceae</taxon>
        <taxon>Marinobacter</taxon>
    </lineage>
</organism>
<accession>A0A2S5Z838</accession>
<keyword evidence="7" id="KW-0418">Kinase</keyword>
<dbReference type="NCBIfam" id="TIGR00254">
    <property type="entry name" value="GGDEF"/>
    <property type="match status" value="1"/>
</dbReference>
<dbReference type="GO" id="GO:0052621">
    <property type="term" value="F:diguanylate cyclase activity"/>
    <property type="evidence" value="ECO:0007669"/>
    <property type="project" value="UniProtKB-EC"/>
</dbReference>
<dbReference type="InterPro" id="IPR000014">
    <property type="entry name" value="PAS"/>
</dbReference>
<dbReference type="InterPro" id="IPR043128">
    <property type="entry name" value="Rev_trsase/Diguanyl_cyclase"/>
</dbReference>
<evidence type="ECO:0000313" key="16">
    <source>
        <dbReference type="EMBL" id="PPI83481.1"/>
    </source>
</evidence>
<dbReference type="CDD" id="cd00130">
    <property type="entry name" value="PAS"/>
    <property type="match status" value="1"/>
</dbReference>
<keyword evidence="11" id="KW-0175">Coiled coil</keyword>
<dbReference type="InterPro" id="IPR000160">
    <property type="entry name" value="GGDEF_dom"/>
</dbReference>
<dbReference type="CDD" id="cd12914">
    <property type="entry name" value="PDC1_DGC_like"/>
    <property type="match status" value="1"/>
</dbReference>
<evidence type="ECO:0000256" key="11">
    <source>
        <dbReference type="SAM" id="Coils"/>
    </source>
</evidence>
<evidence type="ECO:0000256" key="8">
    <source>
        <dbReference type="ARBA" id="ARBA00022840"/>
    </source>
</evidence>
<evidence type="ECO:0000256" key="3">
    <source>
        <dbReference type="ARBA" id="ARBA00012528"/>
    </source>
</evidence>
<evidence type="ECO:0000259" key="14">
    <source>
        <dbReference type="PROSITE" id="PS50113"/>
    </source>
</evidence>
<dbReference type="AlphaFoldDB" id="A0A2S5Z838"/>
<gene>
    <name evidence="16" type="ORF">KEHDKFFH_14015</name>
</gene>
<protein>
    <recommendedName>
        <fullName evidence="3">diguanylate cyclase</fullName>
        <ecNumber evidence="3">2.7.7.65</ecNumber>
    </recommendedName>
</protein>
<keyword evidence="17" id="KW-1185">Reference proteome</keyword>
<sequence length="655" mass="72988">MKHLGVRLVLATLLPTVLITITLAPFVWSNIQNRLDHARTSAQAQLEAEYDVLLQDMNESINHALAVAEFPNIEHYLQSAQQTHSPYEEGQLKQNREQLDDMFKTLLTHFGRYTRLALIGKDGDEHFSTQHSGARTTKRNHSETRYFMEAMTLEPRSLYVSPPHLAPGIAGPEITTGVMDIATPVFGRDGQRLGVLLLTLDWGSLADRFLRAIDAQSGAVALLVDANGSWLLPTETSAMPFGGLLQTRWPDAWQAMQVANRGSASVGDNLLFFRTHDIRTHHFRSQAEQVFGLQNSQPWRLGLITPRPGLASLLAESPWKSALVILVYGLAIAFGLGWVLTNHRQRTLKAEAQQLSAEARDYARELADLYENAPCGYHSLNEDGVIMKMNRTEQQWLGRRADELIGKQKYRELVTPETRAAFDKAFQEVLRDGHEGSAECELICQDGSTLPVAIEATARTNADGFQYSRAMVFDLTERKQLEDLLTRQAMTDPLTELGNRRYLETQAAMEMAKARRNGMPLCLLAIDLDRFKNINDLYGHDVGDMVLQAFARTAKSQLREGDVLCRMGGEEFSILLPDTNPVRAEAIAERLRLSIEAATVTIGEDLIDGGNLTYTASFGVTEVKPDETSLKPAIKRADQGLYEAKETGRNCIVVA</sequence>
<dbReference type="InterPro" id="IPR029151">
    <property type="entry name" value="Sensor-like_sf"/>
</dbReference>
<dbReference type="SUPFAM" id="SSF55073">
    <property type="entry name" value="Nucleotide cyclase"/>
    <property type="match status" value="1"/>
</dbReference>
<comment type="catalytic activity">
    <reaction evidence="10">
        <text>2 GTP = 3',3'-c-di-GMP + 2 diphosphate</text>
        <dbReference type="Rhea" id="RHEA:24898"/>
        <dbReference type="ChEBI" id="CHEBI:33019"/>
        <dbReference type="ChEBI" id="CHEBI:37565"/>
        <dbReference type="ChEBI" id="CHEBI:58805"/>
        <dbReference type="EC" id="2.7.7.65"/>
    </reaction>
</comment>
<evidence type="ECO:0000259" key="15">
    <source>
        <dbReference type="PROSITE" id="PS50887"/>
    </source>
</evidence>
<dbReference type="Pfam" id="PF00989">
    <property type="entry name" value="PAS"/>
    <property type="match status" value="1"/>
</dbReference>
<dbReference type="InterPro" id="IPR050469">
    <property type="entry name" value="Diguanylate_Cyclase"/>
</dbReference>
<feature type="coiled-coil region" evidence="11">
    <location>
        <begin position="345"/>
        <end position="372"/>
    </location>
</feature>
<evidence type="ECO:0000256" key="12">
    <source>
        <dbReference type="SAM" id="Phobius"/>
    </source>
</evidence>
<dbReference type="InterPro" id="IPR013767">
    <property type="entry name" value="PAS_fold"/>
</dbReference>
<dbReference type="RefSeq" id="WP_104322473.1">
    <property type="nucleotide sequence ID" value="NZ_PSSX01000013.1"/>
</dbReference>
<dbReference type="GO" id="GO:0016020">
    <property type="term" value="C:membrane"/>
    <property type="evidence" value="ECO:0007669"/>
    <property type="project" value="UniProtKB-SubCell"/>
</dbReference>
<dbReference type="SMART" id="SM00267">
    <property type="entry name" value="GGDEF"/>
    <property type="match status" value="1"/>
</dbReference>
<dbReference type="PROSITE" id="PS50112">
    <property type="entry name" value="PAS"/>
    <property type="match status" value="1"/>
</dbReference>
<evidence type="ECO:0000259" key="13">
    <source>
        <dbReference type="PROSITE" id="PS50112"/>
    </source>
</evidence>
<feature type="domain" description="GGDEF" evidence="15">
    <location>
        <begin position="519"/>
        <end position="655"/>
    </location>
</feature>
<comment type="subcellular location">
    <subcellularLocation>
        <location evidence="2">Membrane</location>
    </subcellularLocation>
</comment>
<dbReference type="GO" id="GO:0016301">
    <property type="term" value="F:kinase activity"/>
    <property type="evidence" value="ECO:0007669"/>
    <property type="project" value="UniProtKB-KW"/>
</dbReference>
<keyword evidence="9" id="KW-0902">Two-component regulatory system</keyword>
<dbReference type="Pfam" id="PF21623">
    <property type="entry name" value="HK_sensor_dom_bact"/>
    <property type="match status" value="1"/>
</dbReference>
<proteinExistence type="predicted"/>
<keyword evidence="12" id="KW-1133">Transmembrane helix</keyword>
<evidence type="ECO:0000256" key="10">
    <source>
        <dbReference type="ARBA" id="ARBA00034247"/>
    </source>
</evidence>
<dbReference type="OrthoDB" id="9812260at2"/>
<dbReference type="PROSITE" id="PS50887">
    <property type="entry name" value="GGDEF"/>
    <property type="match status" value="1"/>
</dbReference>
<reference evidence="16 17" key="1">
    <citation type="submission" date="2018-01" db="EMBL/GenBank/DDBJ databases">
        <title>Complete genome sequences of the type strains of Marinobacter flavimaris and Marinobacter maroccanus.</title>
        <authorList>
            <person name="Palau M."/>
            <person name="Boujida N."/>
            <person name="Manresa A."/>
            <person name="Minana-Galbis D."/>
        </authorList>
    </citation>
    <scope>NUCLEOTIDE SEQUENCE [LARGE SCALE GENOMIC DNA]</scope>
    <source>
        <strain evidence="16 17">N4</strain>
    </source>
</reference>
<dbReference type="SMART" id="SM00091">
    <property type="entry name" value="PAS"/>
    <property type="match status" value="1"/>
</dbReference>
<comment type="cofactor">
    <cofactor evidence="1">
        <name>Mg(2+)</name>
        <dbReference type="ChEBI" id="CHEBI:18420"/>
    </cofactor>
</comment>
<dbReference type="Gene3D" id="3.30.70.270">
    <property type="match status" value="1"/>
</dbReference>